<evidence type="ECO:0000256" key="4">
    <source>
        <dbReference type="PROSITE-ProRule" id="PRU00510"/>
    </source>
</evidence>
<dbReference type="PROSITE" id="PS51128">
    <property type="entry name" value="ZF_DKSA_2"/>
    <property type="match status" value="1"/>
</dbReference>
<reference evidence="6 7" key="1">
    <citation type="submission" date="2016-07" db="EMBL/GenBank/DDBJ databases">
        <title>Draft Genome Sequence of Oceanisphaera psychrotolerans, isolated from coastal sediment samples.</title>
        <authorList>
            <person name="Zhuo S."/>
            <person name="Ruan Z."/>
        </authorList>
    </citation>
    <scope>NUCLEOTIDE SEQUENCE [LARGE SCALE GENOMIC DNA]</scope>
    <source>
        <strain evidence="6 7">LAM-WHM-ZC</strain>
    </source>
</reference>
<dbReference type="PANTHER" id="PTHR38777:SF1">
    <property type="entry name" value="DNAK SUPPRESSOR PROTEIN"/>
    <property type="match status" value="1"/>
</dbReference>
<dbReference type="OrthoDB" id="962301at2"/>
<evidence type="ECO:0000256" key="2">
    <source>
        <dbReference type="ARBA" id="ARBA00022771"/>
    </source>
</evidence>
<accession>A0A1J4QCL6</accession>
<dbReference type="SUPFAM" id="SSF57716">
    <property type="entry name" value="Glucocorticoid receptor-like (DNA-binding domain)"/>
    <property type="match status" value="1"/>
</dbReference>
<keyword evidence="7" id="KW-1185">Reference proteome</keyword>
<dbReference type="PANTHER" id="PTHR38777">
    <property type="entry name" value="FELS-2 PROPHAGE PROTEIN"/>
    <property type="match status" value="1"/>
</dbReference>
<evidence type="ECO:0000313" key="6">
    <source>
        <dbReference type="EMBL" id="OIN09081.1"/>
    </source>
</evidence>
<proteinExistence type="predicted"/>
<evidence type="ECO:0000259" key="5">
    <source>
        <dbReference type="Pfam" id="PF01258"/>
    </source>
</evidence>
<gene>
    <name evidence="6" type="ORF">BFR47_02050</name>
</gene>
<feature type="zinc finger region" description="dksA C4-type" evidence="4">
    <location>
        <begin position="35"/>
        <end position="59"/>
    </location>
</feature>
<evidence type="ECO:0000256" key="1">
    <source>
        <dbReference type="ARBA" id="ARBA00022723"/>
    </source>
</evidence>
<dbReference type="PROSITE" id="PS01102">
    <property type="entry name" value="ZF_DKSA_1"/>
    <property type="match status" value="1"/>
</dbReference>
<dbReference type="InterPro" id="IPR012783">
    <property type="entry name" value="Znf_C4_TraR"/>
</dbReference>
<dbReference type="Proteomes" id="UP000243073">
    <property type="component" value="Unassembled WGS sequence"/>
</dbReference>
<dbReference type="AlphaFoldDB" id="A0A1J4QCL6"/>
<feature type="domain" description="Zinc finger DksA/TraR C4-type" evidence="5">
    <location>
        <begin position="30"/>
        <end position="64"/>
    </location>
</feature>
<sequence length="67" mass="7454">MDVIDRANELNDWLLGKQLAAQTGHTAHGTSRHDCEECADPIPEGRRVALPGVRLCIGCQTLMEKRR</sequence>
<dbReference type="InterPro" id="IPR020458">
    <property type="entry name" value="Znf_DskA_TraR_CS"/>
</dbReference>
<evidence type="ECO:0000256" key="3">
    <source>
        <dbReference type="ARBA" id="ARBA00022833"/>
    </source>
</evidence>
<protein>
    <recommendedName>
        <fullName evidence="5">Zinc finger DksA/TraR C4-type domain-containing protein</fullName>
    </recommendedName>
</protein>
<name>A0A1J4QCL6_9GAMM</name>
<dbReference type="GO" id="GO:1900378">
    <property type="term" value="P:positive regulation of secondary metabolite biosynthetic process"/>
    <property type="evidence" value="ECO:0007669"/>
    <property type="project" value="TreeGrafter"/>
</dbReference>
<evidence type="ECO:0000313" key="7">
    <source>
        <dbReference type="Proteomes" id="UP000243073"/>
    </source>
</evidence>
<keyword evidence="3" id="KW-0862">Zinc</keyword>
<keyword evidence="2" id="KW-0863">Zinc-finger</keyword>
<dbReference type="RefSeq" id="WP_071472749.1">
    <property type="nucleotide sequence ID" value="NZ_MDKE01000022.1"/>
</dbReference>
<dbReference type="InterPro" id="IPR000962">
    <property type="entry name" value="Znf_DskA_TraR"/>
</dbReference>
<comment type="caution">
    <text evidence="6">The sequence shown here is derived from an EMBL/GenBank/DDBJ whole genome shotgun (WGS) entry which is preliminary data.</text>
</comment>
<organism evidence="6 7">
    <name type="scientific">Oceanisphaera psychrotolerans</name>
    <dbReference type="NCBI Taxonomy" id="1414654"/>
    <lineage>
        <taxon>Bacteria</taxon>
        <taxon>Pseudomonadati</taxon>
        <taxon>Pseudomonadota</taxon>
        <taxon>Gammaproteobacteria</taxon>
        <taxon>Aeromonadales</taxon>
        <taxon>Aeromonadaceae</taxon>
        <taxon>Oceanisphaera</taxon>
    </lineage>
</organism>
<dbReference type="Gene3D" id="1.20.120.910">
    <property type="entry name" value="DksA, coiled-coil domain"/>
    <property type="match status" value="1"/>
</dbReference>
<dbReference type="NCBIfam" id="TIGR02419">
    <property type="entry name" value="C4_traR_proteo"/>
    <property type="match status" value="1"/>
</dbReference>
<dbReference type="GO" id="GO:0008270">
    <property type="term" value="F:zinc ion binding"/>
    <property type="evidence" value="ECO:0007669"/>
    <property type="project" value="UniProtKB-KW"/>
</dbReference>
<dbReference type="STRING" id="1414654.BFR47_02050"/>
<keyword evidence="1" id="KW-0479">Metal-binding</keyword>
<dbReference type="EMBL" id="MDKE01000022">
    <property type="protein sequence ID" value="OIN09081.1"/>
    <property type="molecule type" value="Genomic_DNA"/>
</dbReference>
<dbReference type="Pfam" id="PF01258">
    <property type="entry name" value="zf-dskA_traR"/>
    <property type="match status" value="1"/>
</dbReference>